<dbReference type="Pfam" id="PF04542">
    <property type="entry name" value="Sigma70_r2"/>
    <property type="match status" value="1"/>
</dbReference>
<name>A0A1T5EEH1_9SPHI</name>
<dbReference type="InterPro" id="IPR013324">
    <property type="entry name" value="RNA_pol_sigma_r3/r4-like"/>
</dbReference>
<evidence type="ECO:0000313" key="7">
    <source>
        <dbReference type="EMBL" id="SKB82343.1"/>
    </source>
</evidence>
<dbReference type="InterPro" id="IPR036388">
    <property type="entry name" value="WH-like_DNA-bd_sf"/>
</dbReference>
<organism evidence="7 8">
    <name type="scientific">Sphingobacterium nematocida</name>
    <dbReference type="NCBI Taxonomy" id="1513896"/>
    <lineage>
        <taxon>Bacteria</taxon>
        <taxon>Pseudomonadati</taxon>
        <taxon>Bacteroidota</taxon>
        <taxon>Sphingobacteriia</taxon>
        <taxon>Sphingobacteriales</taxon>
        <taxon>Sphingobacteriaceae</taxon>
        <taxon>Sphingobacterium</taxon>
    </lineage>
</organism>
<dbReference type="SUPFAM" id="SSF88659">
    <property type="entry name" value="Sigma3 and sigma4 domains of RNA polymerase sigma factors"/>
    <property type="match status" value="1"/>
</dbReference>
<dbReference type="GO" id="GO:0016987">
    <property type="term" value="F:sigma factor activity"/>
    <property type="evidence" value="ECO:0007669"/>
    <property type="project" value="UniProtKB-KW"/>
</dbReference>
<gene>
    <name evidence="7" type="ORF">SAMN05660841_02515</name>
</gene>
<dbReference type="PANTHER" id="PTHR43133">
    <property type="entry name" value="RNA POLYMERASE ECF-TYPE SIGMA FACTO"/>
    <property type="match status" value="1"/>
</dbReference>
<evidence type="ECO:0000256" key="4">
    <source>
        <dbReference type="ARBA" id="ARBA00023163"/>
    </source>
</evidence>
<keyword evidence="4" id="KW-0804">Transcription</keyword>
<dbReference type="AlphaFoldDB" id="A0A1T5EEH1"/>
<evidence type="ECO:0000259" key="6">
    <source>
        <dbReference type="Pfam" id="PF08281"/>
    </source>
</evidence>
<comment type="similarity">
    <text evidence="1">Belongs to the sigma-70 factor family. ECF subfamily.</text>
</comment>
<evidence type="ECO:0000256" key="3">
    <source>
        <dbReference type="ARBA" id="ARBA00023082"/>
    </source>
</evidence>
<dbReference type="InterPro" id="IPR007627">
    <property type="entry name" value="RNA_pol_sigma70_r2"/>
</dbReference>
<evidence type="ECO:0000313" key="8">
    <source>
        <dbReference type="Proteomes" id="UP000190150"/>
    </source>
</evidence>
<dbReference type="EMBL" id="FUZF01000011">
    <property type="protein sequence ID" value="SKB82343.1"/>
    <property type="molecule type" value="Genomic_DNA"/>
</dbReference>
<dbReference type="Gene3D" id="1.10.10.10">
    <property type="entry name" value="Winged helix-like DNA-binding domain superfamily/Winged helix DNA-binding domain"/>
    <property type="match status" value="1"/>
</dbReference>
<protein>
    <submittedName>
        <fullName evidence="7">RNA polymerase sigma-70 factor, ECF subfamily</fullName>
    </submittedName>
</protein>
<dbReference type="InterPro" id="IPR013325">
    <property type="entry name" value="RNA_pol_sigma_r2"/>
</dbReference>
<feature type="domain" description="RNA polymerase sigma factor 70 region 4 type 2" evidence="6">
    <location>
        <begin position="139"/>
        <end position="188"/>
    </location>
</feature>
<feature type="domain" description="RNA polymerase sigma-70 region 2" evidence="5">
    <location>
        <begin position="41"/>
        <end position="105"/>
    </location>
</feature>
<dbReference type="NCBIfam" id="TIGR02985">
    <property type="entry name" value="Sig70_bacteroi1"/>
    <property type="match status" value="1"/>
</dbReference>
<dbReference type="Gene3D" id="1.10.1740.10">
    <property type="match status" value="1"/>
</dbReference>
<sequence>MPTFADQRISNSYIIKFMLSKDDELTILRLKSDDPLIFRELYDKYWSTLLDIAYKRTGSISTSEEILQDLFVNIFIKRNELVIHTSFENYLKTSLRNRILSSVRSDIMHKRYLESLKIENTINHSTPEAELKVKELSDKIKKSIDLIPAKARIAYTLSRFDNLSNQQVADQLGISISTVEKHIAKAKAILKEHLGNHSFEIIGPLLIFFLK</sequence>
<dbReference type="GO" id="GO:0006352">
    <property type="term" value="P:DNA-templated transcription initiation"/>
    <property type="evidence" value="ECO:0007669"/>
    <property type="project" value="InterPro"/>
</dbReference>
<dbReference type="Pfam" id="PF08281">
    <property type="entry name" value="Sigma70_r4_2"/>
    <property type="match status" value="1"/>
</dbReference>
<dbReference type="NCBIfam" id="TIGR02937">
    <property type="entry name" value="sigma70-ECF"/>
    <property type="match status" value="1"/>
</dbReference>
<accession>A0A1T5EEH1</accession>
<evidence type="ECO:0000256" key="2">
    <source>
        <dbReference type="ARBA" id="ARBA00023015"/>
    </source>
</evidence>
<dbReference type="InterPro" id="IPR014327">
    <property type="entry name" value="RNA_pol_sigma70_bacteroid"/>
</dbReference>
<keyword evidence="3" id="KW-0731">Sigma factor</keyword>
<evidence type="ECO:0000259" key="5">
    <source>
        <dbReference type="Pfam" id="PF04542"/>
    </source>
</evidence>
<dbReference type="SUPFAM" id="SSF88946">
    <property type="entry name" value="Sigma2 domain of RNA polymerase sigma factors"/>
    <property type="match status" value="1"/>
</dbReference>
<reference evidence="8" key="1">
    <citation type="submission" date="2017-02" db="EMBL/GenBank/DDBJ databases">
        <authorList>
            <person name="Varghese N."/>
            <person name="Submissions S."/>
        </authorList>
    </citation>
    <scope>NUCLEOTIDE SEQUENCE [LARGE SCALE GENOMIC DNA]</scope>
    <source>
        <strain evidence="8">DSM 24091</strain>
    </source>
</reference>
<dbReference type="InterPro" id="IPR014284">
    <property type="entry name" value="RNA_pol_sigma-70_dom"/>
</dbReference>
<dbReference type="InterPro" id="IPR013249">
    <property type="entry name" value="RNA_pol_sigma70_r4_t2"/>
</dbReference>
<proteinExistence type="inferred from homology"/>
<keyword evidence="2" id="KW-0805">Transcription regulation</keyword>
<dbReference type="Proteomes" id="UP000190150">
    <property type="component" value="Unassembled WGS sequence"/>
</dbReference>
<dbReference type="GO" id="GO:0003677">
    <property type="term" value="F:DNA binding"/>
    <property type="evidence" value="ECO:0007669"/>
    <property type="project" value="InterPro"/>
</dbReference>
<dbReference type="PANTHER" id="PTHR43133:SF46">
    <property type="entry name" value="RNA POLYMERASE SIGMA-70 FACTOR ECF SUBFAMILY"/>
    <property type="match status" value="1"/>
</dbReference>
<keyword evidence="8" id="KW-1185">Reference proteome</keyword>
<dbReference type="STRING" id="1513896.SAMN05660841_02515"/>
<evidence type="ECO:0000256" key="1">
    <source>
        <dbReference type="ARBA" id="ARBA00010641"/>
    </source>
</evidence>
<dbReference type="InterPro" id="IPR039425">
    <property type="entry name" value="RNA_pol_sigma-70-like"/>
</dbReference>